<keyword evidence="2" id="KW-1185">Reference proteome</keyword>
<evidence type="ECO:0000313" key="2">
    <source>
        <dbReference type="Proteomes" id="UP001595729"/>
    </source>
</evidence>
<comment type="caution">
    <text evidence="1">The sequence shown here is derived from an EMBL/GenBank/DDBJ whole genome shotgun (WGS) entry which is preliminary data.</text>
</comment>
<protein>
    <submittedName>
        <fullName evidence="1">P-loop ATPase, Sll1717 family</fullName>
    </submittedName>
</protein>
<dbReference type="Proteomes" id="UP001595729">
    <property type="component" value="Unassembled WGS sequence"/>
</dbReference>
<name>A0ABV7W8A6_9BURK</name>
<proteinExistence type="predicted"/>
<accession>A0ABV7W8A6</accession>
<dbReference type="EMBL" id="JBHRXX010000009">
    <property type="protein sequence ID" value="MFC3686015.1"/>
    <property type="molecule type" value="Genomic_DNA"/>
</dbReference>
<dbReference type="InterPro" id="IPR059206">
    <property type="entry name" value="Sll1717-like"/>
</dbReference>
<reference evidence="2" key="1">
    <citation type="journal article" date="2019" name="Int. J. Syst. Evol. Microbiol.">
        <title>The Global Catalogue of Microorganisms (GCM) 10K type strain sequencing project: providing services to taxonomists for standard genome sequencing and annotation.</title>
        <authorList>
            <consortium name="The Broad Institute Genomics Platform"/>
            <consortium name="The Broad Institute Genome Sequencing Center for Infectious Disease"/>
            <person name="Wu L."/>
            <person name="Ma J."/>
        </authorList>
    </citation>
    <scope>NUCLEOTIDE SEQUENCE [LARGE SCALE GENOMIC DNA]</scope>
    <source>
        <strain evidence="2">KCTC 42501</strain>
    </source>
</reference>
<dbReference type="NCBIfam" id="NF047389">
    <property type="entry name" value="ATPase_Sll1717"/>
    <property type="match status" value="1"/>
</dbReference>
<dbReference type="RefSeq" id="WP_382178171.1">
    <property type="nucleotide sequence ID" value="NZ_JBHRXX010000009.1"/>
</dbReference>
<sequence length="531" mass="61390">MKTISQLEFGFIDAQRYLQNPGDPLSEFFRKSFYKSKHLERAIDPDVYFLLGEKGTGKTAYAVYASLYMGSSFVADTEFFDKNDFTRFREVASSLGIEASQYSSLWVFTFIILLINNIDERTSLTKNPTLSHFMGAIRTISLGGQVRTISQSIEIASQIDSLFDKFASSANLGLPESVVSSAKPIFKITRLSDLCVAALADYSNALQFAMFIDGLDVRPDEVSYHDYLTVVSSICNAIWVINSTQLARIEPQIKITLLLRPDILETVPFQNRGPMLQNHSHLVEWGTRYPNFADSEIFKFTDRVLYSQQDEAERLYPGQTWEKYFPFKVESRASASGDNPFILFLRHSFYKPRDILKYLGLMKDFYETTGRGGVMQFEADVFKDRDIGDSYSRYLMLEIRDQLSFYYTNEEYQQFLDFTNGFLGKYIDKRDRVFTYENFCKAHLDYLEYNSRNKKVTVPSFATADITLQFMFDLNVLGYYEEKVFRNGEAKVFTNYSFRKRSFANLRPKVPTSGRYVMHYGVAKSLLVDFR</sequence>
<organism evidence="1 2">
    <name type="scientific">Hydrogenophaga luteola</name>
    <dbReference type="NCBI Taxonomy" id="1591122"/>
    <lineage>
        <taxon>Bacteria</taxon>
        <taxon>Pseudomonadati</taxon>
        <taxon>Pseudomonadota</taxon>
        <taxon>Betaproteobacteria</taxon>
        <taxon>Burkholderiales</taxon>
        <taxon>Comamonadaceae</taxon>
        <taxon>Hydrogenophaga</taxon>
    </lineage>
</organism>
<gene>
    <name evidence="1" type="ORF">ACFOPI_20640</name>
</gene>
<evidence type="ECO:0000313" key="1">
    <source>
        <dbReference type="EMBL" id="MFC3686015.1"/>
    </source>
</evidence>